<dbReference type="VEuPathDB" id="FungiDB:ASPWEDRAFT_242655"/>
<feature type="transmembrane region" description="Helical" evidence="1">
    <location>
        <begin position="65"/>
        <end position="90"/>
    </location>
</feature>
<evidence type="ECO:0000313" key="2">
    <source>
        <dbReference type="EMBL" id="OJJ41064.1"/>
    </source>
</evidence>
<organism evidence="2 3">
    <name type="scientific">Aspergillus wentii DTO 134E9</name>
    <dbReference type="NCBI Taxonomy" id="1073089"/>
    <lineage>
        <taxon>Eukaryota</taxon>
        <taxon>Fungi</taxon>
        <taxon>Dikarya</taxon>
        <taxon>Ascomycota</taxon>
        <taxon>Pezizomycotina</taxon>
        <taxon>Eurotiomycetes</taxon>
        <taxon>Eurotiomycetidae</taxon>
        <taxon>Eurotiales</taxon>
        <taxon>Aspergillaceae</taxon>
        <taxon>Aspergillus</taxon>
        <taxon>Aspergillus subgen. Cremei</taxon>
    </lineage>
</organism>
<name>A0A1L9S1N5_ASPWE</name>
<sequence length="94" mass="10346">MARCGPIECFSHCPKVIGGKKGASRRAIPLQPDVTDIGSGNSMVFRGKPSMAPERLVCISKHGRFVTVCSHIIFIISYQCLIGLLFLSFIRHSR</sequence>
<protein>
    <submittedName>
        <fullName evidence="2">Uncharacterized protein</fullName>
    </submittedName>
</protein>
<accession>A0A1L9S1N5</accession>
<dbReference type="EMBL" id="KV878209">
    <property type="protein sequence ID" value="OJJ41064.1"/>
    <property type="molecule type" value="Genomic_DNA"/>
</dbReference>
<keyword evidence="3" id="KW-1185">Reference proteome</keyword>
<keyword evidence="1" id="KW-1133">Transmembrane helix</keyword>
<keyword evidence="1" id="KW-0472">Membrane</keyword>
<evidence type="ECO:0000313" key="3">
    <source>
        <dbReference type="Proteomes" id="UP000184383"/>
    </source>
</evidence>
<evidence type="ECO:0000256" key="1">
    <source>
        <dbReference type="SAM" id="Phobius"/>
    </source>
</evidence>
<gene>
    <name evidence="2" type="ORF">ASPWEDRAFT_242655</name>
</gene>
<reference evidence="3" key="1">
    <citation type="journal article" date="2017" name="Genome Biol.">
        <title>Comparative genomics reveals high biological diversity and specific adaptations in the industrially and medically important fungal genus Aspergillus.</title>
        <authorList>
            <person name="de Vries R.P."/>
            <person name="Riley R."/>
            <person name="Wiebenga A."/>
            <person name="Aguilar-Osorio G."/>
            <person name="Amillis S."/>
            <person name="Uchima C.A."/>
            <person name="Anderluh G."/>
            <person name="Asadollahi M."/>
            <person name="Askin M."/>
            <person name="Barry K."/>
            <person name="Battaglia E."/>
            <person name="Bayram O."/>
            <person name="Benocci T."/>
            <person name="Braus-Stromeyer S.A."/>
            <person name="Caldana C."/>
            <person name="Canovas D."/>
            <person name="Cerqueira G.C."/>
            <person name="Chen F."/>
            <person name="Chen W."/>
            <person name="Choi C."/>
            <person name="Clum A."/>
            <person name="Dos Santos R.A."/>
            <person name="Damasio A.R."/>
            <person name="Diallinas G."/>
            <person name="Emri T."/>
            <person name="Fekete E."/>
            <person name="Flipphi M."/>
            <person name="Freyberg S."/>
            <person name="Gallo A."/>
            <person name="Gournas C."/>
            <person name="Habgood R."/>
            <person name="Hainaut M."/>
            <person name="Harispe M.L."/>
            <person name="Henrissat B."/>
            <person name="Hilden K.S."/>
            <person name="Hope R."/>
            <person name="Hossain A."/>
            <person name="Karabika E."/>
            <person name="Karaffa L."/>
            <person name="Karanyi Z."/>
            <person name="Krasevec N."/>
            <person name="Kuo A."/>
            <person name="Kusch H."/>
            <person name="LaButti K."/>
            <person name="Lagendijk E.L."/>
            <person name="Lapidus A."/>
            <person name="Levasseur A."/>
            <person name="Lindquist E."/>
            <person name="Lipzen A."/>
            <person name="Logrieco A.F."/>
            <person name="MacCabe A."/>
            <person name="Maekelae M.R."/>
            <person name="Malavazi I."/>
            <person name="Melin P."/>
            <person name="Meyer V."/>
            <person name="Mielnichuk N."/>
            <person name="Miskei M."/>
            <person name="Molnar A.P."/>
            <person name="Mule G."/>
            <person name="Ngan C.Y."/>
            <person name="Orejas M."/>
            <person name="Orosz E."/>
            <person name="Ouedraogo J.P."/>
            <person name="Overkamp K.M."/>
            <person name="Park H.-S."/>
            <person name="Perrone G."/>
            <person name="Piumi F."/>
            <person name="Punt P.J."/>
            <person name="Ram A.F."/>
            <person name="Ramon A."/>
            <person name="Rauscher S."/>
            <person name="Record E."/>
            <person name="Riano-Pachon D.M."/>
            <person name="Robert V."/>
            <person name="Roehrig J."/>
            <person name="Ruller R."/>
            <person name="Salamov A."/>
            <person name="Salih N.S."/>
            <person name="Samson R.A."/>
            <person name="Sandor E."/>
            <person name="Sanguinetti M."/>
            <person name="Schuetze T."/>
            <person name="Sepcic K."/>
            <person name="Shelest E."/>
            <person name="Sherlock G."/>
            <person name="Sophianopoulou V."/>
            <person name="Squina F.M."/>
            <person name="Sun H."/>
            <person name="Susca A."/>
            <person name="Todd R.B."/>
            <person name="Tsang A."/>
            <person name="Unkles S.E."/>
            <person name="van de Wiele N."/>
            <person name="van Rossen-Uffink D."/>
            <person name="Oliveira J.V."/>
            <person name="Vesth T.C."/>
            <person name="Visser J."/>
            <person name="Yu J.-H."/>
            <person name="Zhou M."/>
            <person name="Andersen M.R."/>
            <person name="Archer D.B."/>
            <person name="Baker S.E."/>
            <person name="Benoit I."/>
            <person name="Brakhage A.A."/>
            <person name="Braus G.H."/>
            <person name="Fischer R."/>
            <person name="Frisvad J.C."/>
            <person name="Goldman G.H."/>
            <person name="Houbraken J."/>
            <person name="Oakley B."/>
            <person name="Pocsi I."/>
            <person name="Scazzocchio C."/>
            <person name="Seiboth B."/>
            <person name="vanKuyk P.A."/>
            <person name="Wortman J."/>
            <person name="Dyer P.S."/>
            <person name="Grigoriev I.V."/>
        </authorList>
    </citation>
    <scope>NUCLEOTIDE SEQUENCE [LARGE SCALE GENOMIC DNA]</scope>
    <source>
        <strain evidence="3">DTO 134E9</strain>
    </source>
</reference>
<keyword evidence="1" id="KW-0812">Transmembrane</keyword>
<dbReference type="GeneID" id="63748438"/>
<proteinExistence type="predicted"/>
<dbReference type="Proteomes" id="UP000184383">
    <property type="component" value="Unassembled WGS sequence"/>
</dbReference>
<dbReference type="AlphaFoldDB" id="A0A1L9S1N5"/>
<dbReference type="RefSeq" id="XP_040694740.1">
    <property type="nucleotide sequence ID" value="XM_040832590.1"/>
</dbReference>